<sequence length="369" mass="40892">MTKHKVLIPIHPDKCDLADHLPEFKKFQQTFDVHIEVLTTSENFIHALKTKYNDIAAVWATSSLYKLGGLNPFIDYLPDTVKVVAFPWVGHNAFDGKKLKERGIILANIGDSPSKDVADIALLLTLATFRYSSYLEHALRTSDASISEARDSFGSDSFDPKTGEPIPPEDIKHKNLAKKLTIGGKTLDSPANKVAGLVGLGSIGKEIAKRLDAIGMSIKYTKRTPLKPEEEEALPFKAEFYSSFEELIPHVDLLVIAVPHSESTINLINKDSVKLLKKNVRIVNIGRGTAIDEDILLEALDDGTVNSVGLDVFQNEPKIDKRFLNRWDVVILPHIGSFTVDNFRDANIRVIENIEDVLLHDGPSLSPVN</sequence>
<dbReference type="GeneID" id="30199219"/>
<dbReference type="STRING" id="683960.A0A1E3P1W7"/>
<dbReference type="GO" id="GO:0005829">
    <property type="term" value="C:cytosol"/>
    <property type="evidence" value="ECO:0007669"/>
    <property type="project" value="TreeGrafter"/>
</dbReference>
<dbReference type="GO" id="GO:0051287">
    <property type="term" value="F:NAD binding"/>
    <property type="evidence" value="ECO:0007669"/>
    <property type="project" value="InterPro"/>
</dbReference>
<dbReference type="InterPro" id="IPR006139">
    <property type="entry name" value="D-isomer_2_OHA_DH_cat_dom"/>
</dbReference>
<dbReference type="InterPro" id="IPR036291">
    <property type="entry name" value="NAD(P)-bd_dom_sf"/>
</dbReference>
<organism evidence="5 6">
    <name type="scientific">Wickerhamomyces anomalus (strain ATCC 58044 / CBS 1984 / NCYC 433 / NRRL Y-366-8)</name>
    <name type="common">Yeast</name>
    <name type="synonym">Hansenula anomala</name>
    <dbReference type="NCBI Taxonomy" id="683960"/>
    <lineage>
        <taxon>Eukaryota</taxon>
        <taxon>Fungi</taxon>
        <taxon>Dikarya</taxon>
        <taxon>Ascomycota</taxon>
        <taxon>Saccharomycotina</taxon>
        <taxon>Saccharomycetes</taxon>
        <taxon>Phaffomycetales</taxon>
        <taxon>Wickerhamomycetaceae</taxon>
        <taxon>Wickerhamomyces</taxon>
    </lineage>
</organism>
<dbReference type="PANTHER" id="PTHR10996:SF279">
    <property type="entry name" value="2-HYDROXYACID DEHYDROGENASE YPL113C-RELATED"/>
    <property type="match status" value="1"/>
</dbReference>
<dbReference type="Gene3D" id="3.40.50.720">
    <property type="entry name" value="NAD(P)-binding Rossmann-like Domain"/>
    <property type="match status" value="2"/>
</dbReference>
<protein>
    <recommendedName>
        <fullName evidence="7">D-isomer specific 2-hydroxyacid dehydrogenase NAD-binding domain-containing protein</fullName>
    </recommendedName>
</protein>
<dbReference type="SUPFAM" id="SSF52283">
    <property type="entry name" value="Formate/glycerate dehydrogenase catalytic domain-like"/>
    <property type="match status" value="1"/>
</dbReference>
<dbReference type="SUPFAM" id="SSF51735">
    <property type="entry name" value="NAD(P)-binding Rossmann-fold domains"/>
    <property type="match status" value="1"/>
</dbReference>
<dbReference type="Pfam" id="PF00389">
    <property type="entry name" value="2-Hacid_dh"/>
    <property type="match status" value="1"/>
</dbReference>
<evidence type="ECO:0000256" key="2">
    <source>
        <dbReference type="RuleBase" id="RU003719"/>
    </source>
</evidence>
<evidence type="ECO:0000256" key="1">
    <source>
        <dbReference type="ARBA" id="ARBA00023002"/>
    </source>
</evidence>
<gene>
    <name evidence="5" type="ORF">WICANDRAFT_32527</name>
</gene>
<dbReference type="PANTHER" id="PTHR10996">
    <property type="entry name" value="2-HYDROXYACID DEHYDROGENASE-RELATED"/>
    <property type="match status" value="1"/>
</dbReference>
<name>A0A1E3P1W7_WICAA</name>
<dbReference type="Pfam" id="PF02826">
    <property type="entry name" value="2-Hacid_dh_C"/>
    <property type="match status" value="1"/>
</dbReference>
<evidence type="ECO:0008006" key="7">
    <source>
        <dbReference type="Google" id="ProtNLM"/>
    </source>
</evidence>
<dbReference type="EMBL" id="KV454211">
    <property type="protein sequence ID" value="ODQ59184.1"/>
    <property type="molecule type" value="Genomic_DNA"/>
</dbReference>
<evidence type="ECO:0000259" key="4">
    <source>
        <dbReference type="Pfam" id="PF02826"/>
    </source>
</evidence>
<keyword evidence="6" id="KW-1185">Reference proteome</keyword>
<dbReference type="Proteomes" id="UP000094112">
    <property type="component" value="Unassembled WGS sequence"/>
</dbReference>
<dbReference type="InterPro" id="IPR006140">
    <property type="entry name" value="D-isomer_DH_NAD-bd"/>
</dbReference>
<dbReference type="OrthoDB" id="298012at2759"/>
<dbReference type="GO" id="GO:0016618">
    <property type="term" value="F:hydroxypyruvate reductase [NAD(P)H] activity"/>
    <property type="evidence" value="ECO:0007669"/>
    <property type="project" value="TreeGrafter"/>
</dbReference>
<feature type="domain" description="D-isomer specific 2-hydroxyacid dehydrogenase catalytic" evidence="3">
    <location>
        <begin position="36"/>
        <end position="368"/>
    </location>
</feature>
<keyword evidence="1 2" id="KW-0560">Oxidoreductase</keyword>
<dbReference type="GO" id="GO:0030267">
    <property type="term" value="F:glyoxylate reductase (NADPH) activity"/>
    <property type="evidence" value="ECO:0007669"/>
    <property type="project" value="TreeGrafter"/>
</dbReference>
<comment type="similarity">
    <text evidence="2">Belongs to the D-isomer specific 2-hydroxyacid dehydrogenase family.</text>
</comment>
<evidence type="ECO:0000313" key="5">
    <source>
        <dbReference type="EMBL" id="ODQ59184.1"/>
    </source>
</evidence>
<dbReference type="InterPro" id="IPR050223">
    <property type="entry name" value="D-isomer_2-hydroxyacid_DH"/>
</dbReference>
<dbReference type="AlphaFoldDB" id="A0A1E3P1W7"/>
<dbReference type="RefSeq" id="XP_019038391.1">
    <property type="nucleotide sequence ID" value="XM_019181973.1"/>
</dbReference>
<accession>A0A1E3P1W7</accession>
<evidence type="ECO:0000259" key="3">
    <source>
        <dbReference type="Pfam" id="PF00389"/>
    </source>
</evidence>
<proteinExistence type="inferred from homology"/>
<feature type="domain" description="D-isomer specific 2-hydroxyacid dehydrogenase NAD-binding" evidence="4">
    <location>
        <begin position="189"/>
        <end position="336"/>
    </location>
</feature>
<evidence type="ECO:0000313" key="6">
    <source>
        <dbReference type="Proteomes" id="UP000094112"/>
    </source>
</evidence>
<reference evidence="5 6" key="1">
    <citation type="journal article" date="2016" name="Proc. Natl. Acad. Sci. U.S.A.">
        <title>Comparative genomics of biotechnologically important yeasts.</title>
        <authorList>
            <person name="Riley R."/>
            <person name="Haridas S."/>
            <person name="Wolfe K.H."/>
            <person name="Lopes M.R."/>
            <person name="Hittinger C.T."/>
            <person name="Goeker M."/>
            <person name="Salamov A.A."/>
            <person name="Wisecaver J.H."/>
            <person name="Long T.M."/>
            <person name="Calvey C.H."/>
            <person name="Aerts A.L."/>
            <person name="Barry K.W."/>
            <person name="Choi C."/>
            <person name="Clum A."/>
            <person name="Coughlan A.Y."/>
            <person name="Deshpande S."/>
            <person name="Douglass A.P."/>
            <person name="Hanson S.J."/>
            <person name="Klenk H.-P."/>
            <person name="LaButti K.M."/>
            <person name="Lapidus A."/>
            <person name="Lindquist E.A."/>
            <person name="Lipzen A.M."/>
            <person name="Meier-Kolthoff J.P."/>
            <person name="Ohm R.A."/>
            <person name="Otillar R.P."/>
            <person name="Pangilinan J.L."/>
            <person name="Peng Y."/>
            <person name="Rokas A."/>
            <person name="Rosa C.A."/>
            <person name="Scheuner C."/>
            <person name="Sibirny A.A."/>
            <person name="Slot J.C."/>
            <person name="Stielow J.B."/>
            <person name="Sun H."/>
            <person name="Kurtzman C.P."/>
            <person name="Blackwell M."/>
            <person name="Grigoriev I.V."/>
            <person name="Jeffries T.W."/>
        </authorList>
    </citation>
    <scope>NUCLEOTIDE SEQUENCE [LARGE SCALE GENOMIC DNA]</scope>
    <source>
        <strain evidence="6">ATCC 58044 / CBS 1984 / NCYC 433 / NRRL Y-366-8</strain>
    </source>
</reference>